<dbReference type="OrthoDB" id="1700726at2759"/>
<dbReference type="Pfam" id="PF00501">
    <property type="entry name" value="AMP-binding"/>
    <property type="match status" value="1"/>
</dbReference>
<dbReference type="EMBL" id="CAJVPV010008766">
    <property type="protein sequence ID" value="CAG8634363.1"/>
    <property type="molecule type" value="Genomic_DNA"/>
</dbReference>
<dbReference type="InterPro" id="IPR042099">
    <property type="entry name" value="ANL_N_sf"/>
</dbReference>
<reference evidence="3" key="1">
    <citation type="submission" date="2021-06" db="EMBL/GenBank/DDBJ databases">
        <authorList>
            <person name="Kallberg Y."/>
            <person name="Tangrot J."/>
            <person name="Rosling A."/>
        </authorList>
    </citation>
    <scope>NUCLEOTIDE SEQUENCE</scope>
    <source>
        <strain evidence="3">CL551</strain>
    </source>
</reference>
<dbReference type="InterPro" id="IPR000873">
    <property type="entry name" value="AMP-dep_synth/lig_dom"/>
</dbReference>
<dbReference type="PANTHER" id="PTHR43272">
    <property type="entry name" value="LONG-CHAIN-FATTY-ACID--COA LIGASE"/>
    <property type="match status" value="1"/>
</dbReference>
<dbReference type="Gene3D" id="3.40.50.12780">
    <property type="entry name" value="N-terminal domain of ligase-like"/>
    <property type="match status" value="1"/>
</dbReference>
<dbReference type="Proteomes" id="UP000789342">
    <property type="component" value="Unassembled WGS sequence"/>
</dbReference>
<keyword evidence="1" id="KW-0472">Membrane</keyword>
<keyword evidence="4" id="KW-1185">Reference proteome</keyword>
<sequence>MEIDTLSVILIFLIVFFVFLTIRDAPNPDVHPLLLTLQSDAAKVRYPGESAVYRRGGSQNGMGIFERDAKTLADLFSNKTNKDMQCLGSRRDGSGKYVWQTYEQVAERVANFGSGLIKHTGLESKDLLGIFMNSRPGIGLVPFICYEGIIDMQLTNKHAMFHVEWVIADLASSHYNLITVAMLSSSPRLTDVINQLQLTDVRVIVVSQETLPVIFSASSSPNSLRHVILVGDNKTVITDEQREQANALKLNLCSFEEIEEIGKKERVEYKFAAPKDTATIVFSRGTTSEGPKGIELTHENILADIAGILTTVHDKQRTNHEDRY</sequence>
<name>A0A9N9DCW2_9GLOM</name>
<evidence type="ECO:0000313" key="3">
    <source>
        <dbReference type="EMBL" id="CAG8634363.1"/>
    </source>
</evidence>
<protein>
    <submittedName>
        <fullName evidence="3">2462_t:CDS:1</fullName>
    </submittedName>
</protein>
<evidence type="ECO:0000313" key="4">
    <source>
        <dbReference type="Proteomes" id="UP000789342"/>
    </source>
</evidence>
<dbReference type="GO" id="GO:0016020">
    <property type="term" value="C:membrane"/>
    <property type="evidence" value="ECO:0007669"/>
    <property type="project" value="TreeGrafter"/>
</dbReference>
<dbReference type="AlphaFoldDB" id="A0A9N9DCW2"/>
<keyword evidence="1" id="KW-1133">Transmembrane helix</keyword>
<feature type="transmembrane region" description="Helical" evidence="1">
    <location>
        <begin position="6"/>
        <end position="22"/>
    </location>
</feature>
<dbReference type="GO" id="GO:0004467">
    <property type="term" value="F:long-chain fatty acid-CoA ligase activity"/>
    <property type="evidence" value="ECO:0007669"/>
    <property type="project" value="TreeGrafter"/>
</dbReference>
<feature type="non-terminal residue" evidence="3">
    <location>
        <position position="1"/>
    </location>
</feature>
<evidence type="ECO:0000259" key="2">
    <source>
        <dbReference type="Pfam" id="PF00501"/>
    </source>
</evidence>
<dbReference type="SUPFAM" id="SSF56801">
    <property type="entry name" value="Acetyl-CoA synthetase-like"/>
    <property type="match status" value="2"/>
</dbReference>
<gene>
    <name evidence="3" type="ORF">AMORRO_LOCUS9234</name>
</gene>
<dbReference type="GO" id="GO:0005783">
    <property type="term" value="C:endoplasmic reticulum"/>
    <property type="evidence" value="ECO:0007669"/>
    <property type="project" value="TreeGrafter"/>
</dbReference>
<accession>A0A9N9DCW2</accession>
<feature type="domain" description="AMP-dependent synthetase/ligase" evidence="2">
    <location>
        <begin position="163"/>
        <end position="324"/>
    </location>
</feature>
<dbReference type="PANTHER" id="PTHR43272:SF11">
    <property type="entry name" value="AMP-DEPENDENT SYNTHETASE_LIGASE DOMAIN-CONTAINING PROTEIN"/>
    <property type="match status" value="1"/>
</dbReference>
<comment type="caution">
    <text evidence="3">The sequence shown here is derived from an EMBL/GenBank/DDBJ whole genome shotgun (WGS) entry which is preliminary data.</text>
</comment>
<organism evidence="3 4">
    <name type="scientific">Acaulospora morrowiae</name>
    <dbReference type="NCBI Taxonomy" id="94023"/>
    <lineage>
        <taxon>Eukaryota</taxon>
        <taxon>Fungi</taxon>
        <taxon>Fungi incertae sedis</taxon>
        <taxon>Mucoromycota</taxon>
        <taxon>Glomeromycotina</taxon>
        <taxon>Glomeromycetes</taxon>
        <taxon>Diversisporales</taxon>
        <taxon>Acaulosporaceae</taxon>
        <taxon>Acaulospora</taxon>
    </lineage>
</organism>
<proteinExistence type="predicted"/>
<keyword evidence="1" id="KW-0812">Transmembrane</keyword>
<evidence type="ECO:0000256" key="1">
    <source>
        <dbReference type="SAM" id="Phobius"/>
    </source>
</evidence>